<dbReference type="PROSITE" id="PS51144">
    <property type="entry name" value="ALPHA_CA_2"/>
    <property type="match status" value="1"/>
</dbReference>
<dbReference type="Pfam" id="PF00194">
    <property type="entry name" value="Carb_anhydrase"/>
    <property type="match status" value="1"/>
</dbReference>
<reference evidence="2" key="1">
    <citation type="submission" date="2021-02" db="EMBL/GenBank/DDBJ databases">
        <authorList>
            <person name="Nowell W R."/>
        </authorList>
    </citation>
    <scope>NUCLEOTIDE SEQUENCE</scope>
</reference>
<accession>A0A821G3X0</accession>
<protein>
    <recommendedName>
        <fullName evidence="1">Alpha-carbonic anhydrase domain-containing protein</fullName>
    </recommendedName>
</protein>
<dbReference type="AlphaFoldDB" id="A0A821G3X0"/>
<feature type="domain" description="Alpha-carbonic anhydrase" evidence="1">
    <location>
        <begin position="1"/>
        <end position="63"/>
    </location>
</feature>
<sequence>MFTMANSGQQILMTLSKDSNEQTSDEIFFTGINLIGKYHFSNLHIHWGVDSKQGAEHQIDGNR</sequence>
<dbReference type="Gene3D" id="3.10.200.10">
    <property type="entry name" value="Alpha carbonic anhydrase"/>
    <property type="match status" value="1"/>
</dbReference>
<dbReference type="Proteomes" id="UP000663866">
    <property type="component" value="Unassembled WGS sequence"/>
</dbReference>
<evidence type="ECO:0000259" key="1">
    <source>
        <dbReference type="PROSITE" id="PS51144"/>
    </source>
</evidence>
<organism evidence="2 3">
    <name type="scientific">Rotaria magnacalcarata</name>
    <dbReference type="NCBI Taxonomy" id="392030"/>
    <lineage>
        <taxon>Eukaryota</taxon>
        <taxon>Metazoa</taxon>
        <taxon>Spiralia</taxon>
        <taxon>Gnathifera</taxon>
        <taxon>Rotifera</taxon>
        <taxon>Eurotatoria</taxon>
        <taxon>Bdelloidea</taxon>
        <taxon>Philodinida</taxon>
        <taxon>Philodinidae</taxon>
        <taxon>Rotaria</taxon>
    </lineage>
</organism>
<comment type="caution">
    <text evidence="2">The sequence shown here is derived from an EMBL/GenBank/DDBJ whole genome shotgun (WGS) entry which is preliminary data.</text>
</comment>
<proteinExistence type="predicted"/>
<evidence type="ECO:0000313" key="2">
    <source>
        <dbReference type="EMBL" id="CAF4661176.1"/>
    </source>
</evidence>
<dbReference type="EMBL" id="CAJOBG010089838">
    <property type="protein sequence ID" value="CAF4661176.1"/>
    <property type="molecule type" value="Genomic_DNA"/>
</dbReference>
<name>A0A821G3X0_9BILA</name>
<feature type="non-terminal residue" evidence="2">
    <location>
        <position position="63"/>
    </location>
</feature>
<dbReference type="InterPro" id="IPR001148">
    <property type="entry name" value="CA_dom"/>
</dbReference>
<dbReference type="SUPFAM" id="SSF51069">
    <property type="entry name" value="Carbonic anhydrase"/>
    <property type="match status" value="1"/>
</dbReference>
<gene>
    <name evidence="2" type="ORF">OVN521_LOCUS47099</name>
</gene>
<dbReference type="InterPro" id="IPR036398">
    <property type="entry name" value="CA_dom_sf"/>
</dbReference>
<evidence type="ECO:0000313" key="3">
    <source>
        <dbReference type="Proteomes" id="UP000663866"/>
    </source>
</evidence>
<keyword evidence="3" id="KW-1185">Reference proteome</keyword>